<keyword evidence="1" id="KW-0614">Plasmid</keyword>
<dbReference type="AlphaFoldDB" id="A0ABD4T8X6"/>
<keyword evidence="2" id="KW-1185">Reference proteome</keyword>
<gene>
    <name evidence="1" type="ORF">QQ91_0019315</name>
</gene>
<comment type="caution">
    <text evidence="1">The sequence shown here is derived from an EMBL/GenBank/DDBJ whole genome shotgun (WGS) entry which is preliminary data.</text>
</comment>
<reference evidence="1 2" key="1">
    <citation type="journal article" date="2015" name="Genome Announc.">
        <title>Draft Genome Sequence of Filamentous Marine Cyanobacterium Lyngbya confervoides Strain BDU141951.</title>
        <authorList>
            <person name="Chandrababunaidu M.M."/>
            <person name="Sen D."/>
            <person name="Tripathy S."/>
        </authorList>
    </citation>
    <scope>NUCLEOTIDE SEQUENCE [LARGE SCALE GENOMIC DNA]</scope>
    <source>
        <strain evidence="1 2">BDU141951</strain>
    </source>
</reference>
<geneLocation type="plasmid" evidence="1">
    <name>unnamed23</name>
</geneLocation>
<evidence type="ECO:0000313" key="2">
    <source>
        <dbReference type="Proteomes" id="UP000031561"/>
    </source>
</evidence>
<dbReference type="EMBL" id="JTHE03000108">
    <property type="protein sequence ID" value="MCM1984974.1"/>
    <property type="molecule type" value="Genomic_DNA"/>
</dbReference>
<sequence>SVASTQEVSADPDSAELSWPKGYKKVVTHLYGPTLKKILPEDPDQERAILTAIAQETEVGEKLLDDLASAIVKRSKRRLSLSSVKEGLKQKIQEMV</sequence>
<evidence type="ECO:0000313" key="1">
    <source>
        <dbReference type="EMBL" id="MCM1984974.1"/>
    </source>
</evidence>
<organism evidence="1 2">
    <name type="scientific">Lyngbya confervoides BDU141951</name>
    <dbReference type="NCBI Taxonomy" id="1574623"/>
    <lineage>
        <taxon>Bacteria</taxon>
        <taxon>Bacillati</taxon>
        <taxon>Cyanobacteriota</taxon>
        <taxon>Cyanophyceae</taxon>
        <taxon>Oscillatoriophycideae</taxon>
        <taxon>Oscillatoriales</taxon>
        <taxon>Microcoleaceae</taxon>
        <taxon>Lyngbya</taxon>
    </lineage>
</organism>
<dbReference type="Proteomes" id="UP000031561">
    <property type="component" value="Unassembled WGS sequence"/>
</dbReference>
<feature type="non-terminal residue" evidence="1">
    <location>
        <position position="1"/>
    </location>
</feature>
<protein>
    <submittedName>
        <fullName evidence="1">Uncharacterized protein</fullName>
    </submittedName>
</protein>
<accession>A0ABD4T8X6</accession>
<name>A0ABD4T8X6_9CYAN</name>
<proteinExistence type="predicted"/>
<dbReference type="RefSeq" id="WP_166283408.1">
    <property type="nucleotide sequence ID" value="NZ_JTHE03000108.1"/>
</dbReference>